<evidence type="ECO:0000313" key="1">
    <source>
        <dbReference type="EMBL" id="MEQ2509683.1"/>
    </source>
</evidence>
<evidence type="ECO:0000313" key="2">
    <source>
        <dbReference type="Proteomes" id="UP001491552"/>
    </source>
</evidence>
<dbReference type="EMBL" id="JBBMFF010000024">
    <property type="protein sequence ID" value="MEQ2509683.1"/>
    <property type="molecule type" value="Genomic_DNA"/>
</dbReference>
<protein>
    <submittedName>
        <fullName evidence="1">Uncharacterized protein</fullName>
    </submittedName>
</protein>
<feature type="non-terminal residue" evidence="1">
    <location>
        <position position="1"/>
    </location>
</feature>
<accession>A0ABV1G2Q7</accession>
<keyword evidence="2" id="KW-1185">Reference proteome</keyword>
<organism evidence="1 2">
    <name type="scientific">Faecousia intestinalis</name>
    <dbReference type="NCBI Taxonomy" id="3133167"/>
    <lineage>
        <taxon>Bacteria</taxon>
        <taxon>Bacillati</taxon>
        <taxon>Bacillota</taxon>
        <taxon>Clostridia</taxon>
        <taxon>Eubacteriales</taxon>
        <taxon>Oscillospiraceae</taxon>
        <taxon>Faecousia</taxon>
    </lineage>
</organism>
<dbReference type="RefSeq" id="WP_349134400.1">
    <property type="nucleotide sequence ID" value="NZ_JBBMFF010000024.1"/>
</dbReference>
<name>A0ABV1G2Q7_9FIRM</name>
<proteinExistence type="predicted"/>
<comment type="caution">
    <text evidence="1">The sequence shown here is derived from an EMBL/GenBank/DDBJ whole genome shotgun (WGS) entry which is preliminary data.</text>
</comment>
<reference evidence="1 2" key="1">
    <citation type="submission" date="2024-03" db="EMBL/GenBank/DDBJ databases">
        <title>Human intestinal bacterial collection.</title>
        <authorList>
            <person name="Pauvert C."/>
            <person name="Hitch T.C.A."/>
            <person name="Clavel T."/>
        </authorList>
    </citation>
    <scope>NUCLEOTIDE SEQUENCE [LARGE SCALE GENOMIC DNA]</scope>
    <source>
        <strain evidence="1 2">CLA-AA-H192</strain>
    </source>
</reference>
<dbReference type="Proteomes" id="UP001491552">
    <property type="component" value="Unassembled WGS sequence"/>
</dbReference>
<sequence length="111" mass="12781">LRMRHAPCGYTKYSCVFHTSPCQKISRHPPLLFESELPYIIAKNRAGDNTENRRTGAKRAEIRTKIQIHRKFTAHFAVRIAESTKIWYDAGEAKGGRFHGESKPAKQTKRK</sequence>
<gene>
    <name evidence="1" type="ORF">WMO66_00235</name>
</gene>